<comment type="caution">
    <text evidence="3">The sequence shown here is derived from an EMBL/GenBank/DDBJ whole genome shotgun (WGS) entry which is preliminary data.</text>
</comment>
<dbReference type="Pfam" id="PF00534">
    <property type="entry name" value="Glycos_transf_1"/>
    <property type="match status" value="1"/>
</dbReference>
<evidence type="ECO:0000256" key="1">
    <source>
        <dbReference type="ARBA" id="ARBA00022679"/>
    </source>
</evidence>
<dbReference type="PANTHER" id="PTHR46401:SF2">
    <property type="entry name" value="GLYCOSYLTRANSFERASE WBBK-RELATED"/>
    <property type="match status" value="1"/>
</dbReference>
<proteinExistence type="predicted"/>
<dbReference type="SUPFAM" id="SSF53756">
    <property type="entry name" value="UDP-Glycosyltransferase/glycogen phosphorylase"/>
    <property type="match status" value="1"/>
</dbReference>
<dbReference type="EMBL" id="SHMC01000001">
    <property type="protein sequence ID" value="TAA28455.1"/>
    <property type="molecule type" value="Genomic_DNA"/>
</dbReference>
<dbReference type="InterPro" id="IPR001296">
    <property type="entry name" value="Glyco_trans_1"/>
</dbReference>
<dbReference type="Gene3D" id="3.40.50.2000">
    <property type="entry name" value="Glycogen Phosphorylase B"/>
    <property type="match status" value="1"/>
</dbReference>
<dbReference type="GO" id="GO:0016757">
    <property type="term" value="F:glycosyltransferase activity"/>
    <property type="evidence" value="ECO:0007669"/>
    <property type="project" value="InterPro"/>
</dbReference>
<dbReference type="OrthoDB" id="654660at2"/>
<evidence type="ECO:0000313" key="4">
    <source>
        <dbReference type="Proteomes" id="UP000292627"/>
    </source>
</evidence>
<evidence type="ECO:0000259" key="2">
    <source>
        <dbReference type="Pfam" id="PF00534"/>
    </source>
</evidence>
<evidence type="ECO:0000313" key="3">
    <source>
        <dbReference type="EMBL" id="TAA28455.1"/>
    </source>
</evidence>
<sequence length="371" mass="40845">MCSSRHLCPCRTSFMALFAPVSAQPDLSPRVRLITRDNGVGLRRDLTIMSRALSGAQIGSQALAFGGSRLGNHLRQARTRLGALATGRIETQVFLERIYRSCLPAARRNLLVPNPEWMLDKWLPLLPRFEGVLCKTRHAERVFGALGCDTRYIGFTSEDRFDAGVVRRRAFLHVAGRRTAKGTEAVVQAWLRHPEWPTLTVVQSRDVPRIVAPNIDHRLDYLDDAQLRQLQNAHAFHLCPSEAEGFGHYLVEALSTGAVVITTDGEPMNELVTPERGLLLQPSAQRAMALGTRYRVDAEAIEEVVERALSLSPQACAALGEAARTFFLDNDAAFPHRLALALQPSLDAGTPVPRRGLARLATALLPHHGPG</sequence>
<keyword evidence="1 3" id="KW-0808">Transferase</keyword>
<dbReference type="Proteomes" id="UP000292627">
    <property type="component" value="Unassembled WGS sequence"/>
</dbReference>
<protein>
    <submittedName>
        <fullName evidence="3">Glycosyltransferase</fullName>
    </submittedName>
</protein>
<accession>A0A4V2HDS3</accession>
<dbReference type="PANTHER" id="PTHR46401">
    <property type="entry name" value="GLYCOSYLTRANSFERASE WBBK-RELATED"/>
    <property type="match status" value="1"/>
</dbReference>
<name>A0A4V2HDS3_9GAMM</name>
<organism evidence="3 4">
    <name type="scientific">Pseudoxanthomonas winnipegensis</name>
    <dbReference type="NCBI Taxonomy" id="2480810"/>
    <lineage>
        <taxon>Bacteria</taxon>
        <taxon>Pseudomonadati</taxon>
        <taxon>Pseudomonadota</taxon>
        <taxon>Gammaproteobacteria</taxon>
        <taxon>Lysobacterales</taxon>
        <taxon>Lysobacteraceae</taxon>
        <taxon>Pseudoxanthomonas</taxon>
    </lineage>
</organism>
<dbReference type="GO" id="GO:0009103">
    <property type="term" value="P:lipopolysaccharide biosynthetic process"/>
    <property type="evidence" value="ECO:0007669"/>
    <property type="project" value="TreeGrafter"/>
</dbReference>
<dbReference type="AlphaFoldDB" id="A0A4V2HDS3"/>
<gene>
    <name evidence="3" type="ORF">EA660_02380</name>
</gene>
<feature type="domain" description="Glycosyl transferase family 1" evidence="2">
    <location>
        <begin position="222"/>
        <end position="290"/>
    </location>
</feature>
<reference evidence="3 4" key="1">
    <citation type="submission" date="2019-02" db="EMBL/GenBank/DDBJ databases">
        <title>WGS of Pseudoxanthomonas species novum from clinical isolates.</title>
        <authorList>
            <person name="Bernier A.-M."/>
            <person name="Bernard K."/>
            <person name="Vachon A."/>
        </authorList>
    </citation>
    <scope>NUCLEOTIDE SEQUENCE [LARGE SCALE GENOMIC DNA]</scope>
    <source>
        <strain evidence="3 4">NML171200</strain>
    </source>
</reference>